<keyword evidence="2" id="KW-0963">Cytoplasm</keyword>
<evidence type="ECO:0000259" key="3">
    <source>
        <dbReference type="PROSITE" id="PS51857"/>
    </source>
</evidence>
<dbReference type="Proteomes" id="UP001347174">
    <property type="component" value="Chromosome"/>
</dbReference>
<name>A0ABZ2DAU8_9PSED</name>
<sequence length="66" mass="7423">MSEGTVKWFNAEKGIGFITPYGGGKDIYVHWRELQNKNEALREGQKVSFELVERTKGPVATGVRVL</sequence>
<dbReference type="Gene3D" id="2.40.50.140">
    <property type="entry name" value="Nucleic acid-binding proteins"/>
    <property type="match status" value="1"/>
</dbReference>
<dbReference type="InterPro" id="IPR012340">
    <property type="entry name" value="NA-bd_OB-fold"/>
</dbReference>
<dbReference type="SMART" id="SM00357">
    <property type="entry name" value="CSP"/>
    <property type="match status" value="1"/>
</dbReference>
<dbReference type="CDD" id="cd04458">
    <property type="entry name" value="CSP_CDS"/>
    <property type="match status" value="1"/>
</dbReference>
<dbReference type="PANTHER" id="PTHR11544">
    <property type="entry name" value="COLD SHOCK DOMAIN CONTAINING PROTEINS"/>
    <property type="match status" value="1"/>
</dbReference>
<gene>
    <name evidence="4" type="ORF">QYQ93_20550</name>
</gene>
<dbReference type="InterPro" id="IPR002059">
    <property type="entry name" value="CSP_DNA-bd"/>
</dbReference>
<comment type="subcellular location">
    <subcellularLocation>
        <location evidence="1">Cytoplasm</location>
    </subcellularLocation>
</comment>
<keyword evidence="5" id="KW-1185">Reference proteome</keyword>
<dbReference type="SUPFAM" id="SSF50249">
    <property type="entry name" value="Nucleic acid-binding proteins"/>
    <property type="match status" value="1"/>
</dbReference>
<dbReference type="PRINTS" id="PR00050">
    <property type="entry name" value="COLDSHOCK"/>
</dbReference>
<dbReference type="RefSeq" id="WP_338475378.1">
    <property type="nucleotide sequence ID" value="NZ_CP129946.1"/>
</dbReference>
<evidence type="ECO:0000313" key="4">
    <source>
        <dbReference type="EMBL" id="WWA75186.1"/>
    </source>
</evidence>
<reference evidence="4 5" key="1">
    <citation type="submission" date="2023-07" db="EMBL/GenBank/DDBJ databases">
        <title>Plant endophyte Pseudomonas khavaziana can be used to control wheat stem rot.</title>
        <authorList>
            <person name="Guo S."/>
            <person name="Shen X."/>
        </authorList>
    </citation>
    <scope>NUCLEOTIDE SEQUENCE [LARGE SCALE GENOMIC DNA]</scope>
    <source>
        <strain evidence="4 5">SR9</strain>
    </source>
</reference>
<organism evidence="4 5">
    <name type="scientific">Pseudomonas khavaziana</name>
    <dbReference type="NCBI Taxonomy" id="2842351"/>
    <lineage>
        <taxon>Bacteria</taxon>
        <taxon>Pseudomonadati</taxon>
        <taxon>Pseudomonadota</taxon>
        <taxon>Gammaproteobacteria</taxon>
        <taxon>Pseudomonadales</taxon>
        <taxon>Pseudomonadaceae</taxon>
        <taxon>Pseudomonas</taxon>
    </lineage>
</organism>
<dbReference type="InterPro" id="IPR050181">
    <property type="entry name" value="Cold_shock_domain"/>
</dbReference>
<dbReference type="PROSITE" id="PS51857">
    <property type="entry name" value="CSD_2"/>
    <property type="match status" value="1"/>
</dbReference>
<dbReference type="EMBL" id="CP129946">
    <property type="protein sequence ID" value="WWA75186.1"/>
    <property type="molecule type" value="Genomic_DNA"/>
</dbReference>
<evidence type="ECO:0000256" key="2">
    <source>
        <dbReference type="ARBA" id="ARBA00022490"/>
    </source>
</evidence>
<evidence type="ECO:0000313" key="5">
    <source>
        <dbReference type="Proteomes" id="UP001347174"/>
    </source>
</evidence>
<evidence type="ECO:0000256" key="1">
    <source>
        <dbReference type="ARBA" id="ARBA00004496"/>
    </source>
</evidence>
<dbReference type="InterPro" id="IPR012156">
    <property type="entry name" value="Cold_shock_CspA"/>
</dbReference>
<dbReference type="Pfam" id="PF00313">
    <property type="entry name" value="CSD"/>
    <property type="match status" value="1"/>
</dbReference>
<dbReference type="PIRSF" id="PIRSF002599">
    <property type="entry name" value="Cold_shock_A"/>
    <property type="match status" value="1"/>
</dbReference>
<accession>A0ABZ2DAU8</accession>
<proteinExistence type="predicted"/>
<feature type="domain" description="CSD" evidence="3">
    <location>
        <begin position="1"/>
        <end position="65"/>
    </location>
</feature>
<protein>
    <submittedName>
        <fullName evidence="4">Cold-shock protein</fullName>
    </submittedName>
</protein>
<dbReference type="InterPro" id="IPR011129">
    <property type="entry name" value="CSD"/>
</dbReference>